<dbReference type="SUPFAM" id="SSF52402">
    <property type="entry name" value="Adenine nucleotide alpha hydrolases-like"/>
    <property type="match status" value="1"/>
</dbReference>
<organism evidence="10 11">
    <name type="scientific">Oleiphilus messinensis</name>
    <dbReference type="NCBI Taxonomy" id="141451"/>
    <lineage>
        <taxon>Bacteria</taxon>
        <taxon>Pseudomonadati</taxon>
        <taxon>Pseudomonadota</taxon>
        <taxon>Gammaproteobacteria</taxon>
        <taxon>Oceanospirillales</taxon>
        <taxon>Oleiphilaceae</taxon>
        <taxon>Oleiphilus</taxon>
    </lineage>
</organism>
<dbReference type="GO" id="GO:0005524">
    <property type="term" value="F:ATP binding"/>
    <property type="evidence" value="ECO:0007669"/>
    <property type="project" value="UniProtKB-KW"/>
</dbReference>
<dbReference type="Gene3D" id="3.60.20.10">
    <property type="entry name" value="Glutamine Phosphoribosylpyrophosphate, subunit 1, domain 1"/>
    <property type="match status" value="1"/>
</dbReference>
<keyword evidence="6" id="KW-0315">Glutamine amidotransferase</keyword>
<comment type="pathway">
    <text evidence="1">Amino-acid biosynthesis; L-asparagine biosynthesis; L-asparagine from L-aspartate (L-Gln route): step 1/1.</text>
</comment>
<dbReference type="EMBL" id="CP021425">
    <property type="protein sequence ID" value="ARU55254.1"/>
    <property type="molecule type" value="Genomic_DNA"/>
</dbReference>
<dbReference type="PANTHER" id="PTHR43284">
    <property type="entry name" value="ASPARAGINE SYNTHETASE (GLUTAMINE-HYDROLYZING)"/>
    <property type="match status" value="1"/>
</dbReference>
<protein>
    <recommendedName>
        <fullName evidence="3">asparagine synthase (glutamine-hydrolyzing)</fullName>
        <ecNumber evidence="3">6.3.5.4</ecNumber>
    </recommendedName>
</protein>
<dbReference type="Proteomes" id="UP000196027">
    <property type="component" value="Chromosome"/>
</dbReference>
<feature type="domain" description="Glutamine amidotransferase type-2" evidence="9">
    <location>
        <begin position="2"/>
        <end position="212"/>
    </location>
</feature>
<dbReference type="SUPFAM" id="SSF56235">
    <property type="entry name" value="N-terminal nucleophile aminohydrolases (Ntn hydrolases)"/>
    <property type="match status" value="1"/>
</dbReference>
<dbReference type="Pfam" id="PF00733">
    <property type="entry name" value="Asn_synthase"/>
    <property type="match status" value="1"/>
</dbReference>
<evidence type="ECO:0000256" key="1">
    <source>
        <dbReference type="ARBA" id="ARBA00005187"/>
    </source>
</evidence>
<dbReference type="PANTHER" id="PTHR43284:SF1">
    <property type="entry name" value="ASPARAGINE SYNTHETASE"/>
    <property type="match status" value="1"/>
</dbReference>
<comment type="similarity">
    <text evidence="2">Belongs to the asparagine synthetase family.</text>
</comment>
<dbReference type="EC" id="6.3.5.4" evidence="3"/>
<evidence type="ECO:0000313" key="10">
    <source>
        <dbReference type="EMBL" id="ARU55254.1"/>
    </source>
</evidence>
<dbReference type="InterPro" id="IPR017932">
    <property type="entry name" value="GATase_2_dom"/>
</dbReference>
<evidence type="ECO:0000256" key="8">
    <source>
        <dbReference type="PIRSR" id="PIRSR001589-2"/>
    </source>
</evidence>
<keyword evidence="4 8" id="KW-0547">Nucleotide-binding</keyword>
<keyword evidence="11" id="KW-1185">Reference proteome</keyword>
<dbReference type="Pfam" id="PF13537">
    <property type="entry name" value="GATase_7"/>
    <property type="match status" value="1"/>
</dbReference>
<evidence type="ECO:0000259" key="9">
    <source>
        <dbReference type="PROSITE" id="PS51278"/>
    </source>
</evidence>
<dbReference type="CDD" id="cd00712">
    <property type="entry name" value="AsnB"/>
    <property type="match status" value="1"/>
</dbReference>
<evidence type="ECO:0000256" key="6">
    <source>
        <dbReference type="ARBA" id="ARBA00022962"/>
    </source>
</evidence>
<name>A0A1Y0I738_9GAMM</name>
<dbReference type="InterPro" id="IPR033738">
    <property type="entry name" value="AsnB_N"/>
</dbReference>
<comment type="catalytic activity">
    <reaction evidence="7">
        <text>L-aspartate + L-glutamine + ATP + H2O = L-asparagine + L-glutamate + AMP + diphosphate + H(+)</text>
        <dbReference type="Rhea" id="RHEA:12228"/>
        <dbReference type="ChEBI" id="CHEBI:15377"/>
        <dbReference type="ChEBI" id="CHEBI:15378"/>
        <dbReference type="ChEBI" id="CHEBI:29985"/>
        <dbReference type="ChEBI" id="CHEBI:29991"/>
        <dbReference type="ChEBI" id="CHEBI:30616"/>
        <dbReference type="ChEBI" id="CHEBI:33019"/>
        <dbReference type="ChEBI" id="CHEBI:58048"/>
        <dbReference type="ChEBI" id="CHEBI:58359"/>
        <dbReference type="ChEBI" id="CHEBI:456215"/>
        <dbReference type="EC" id="6.3.5.4"/>
    </reaction>
</comment>
<dbReference type="GO" id="GO:0004066">
    <property type="term" value="F:asparagine synthase (glutamine-hydrolyzing) activity"/>
    <property type="evidence" value="ECO:0007669"/>
    <property type="project" value="UniProtKB-EC"/>
</dbReference>
<dbReference type="InterPro" id="IPR006426">
    <property type="entry name" value="Asn_synth_AEB"/>
</dbReference>
<dbReference type="PROSITE" id="PS51278">
    <property type="entry name" value="GATASE_TYPE_2"/>
    <property type="match status" value="1"/>
</dbReference>
<dbReference type="RefSeq" id="WP_087460380.1">
    <property type="nucleotide sequence ID" value="NZ_CP021425.1"/>
</dbReference>
<reference evidence="10 11" key="1">
    <citation type="submission" date="2017-05" db="EMBL/GenBank/DDBJ databases">
        <title>Genomic insights into alkan degradation activity of Oleiphilus messinensis.</title>
        <authorList>
            <person name="Kozyavkin S.A."/>
            <person name="Slesarev A.I."/>
            <person name="Golyshin P.N."/>
            <person name="Korzhenkov A."/>
            <person name="Golyshina O.N."/>
            <person name="Toshchakov S.V."/>
        </authorList>
    </citation>
    <scope>NUCLEOTIDE SEQUENCE [LARGE SCALE GENOMIC DNA]</scope>
    <source>
        <strain evidence="10 11">ME102</strain>
    </source>
</reference>
<feature type="binding site" evidence="8">
    <location>
        <position position="99"/>
    </location>
    <ligand>
        <name>L-glutamine</name>
        <dbReference type="ChEBI" id="CHEBI:58359"/>
    </ligand>
</feature>
<evidence type="ECO:0000256" key="3">
    <source>
        <dbReference type="ARBA" id="ARBA00012737"/>
    </source>
</evidence>
<accession>A0A1Y0I738</accession>
<evidence type="ECO:0000256" key="5">
    <source>
        <dbReference type="ARBA" id="ARBA00022840"/>
    </source>
</evidence>
<dbReference type="KEGG" id="ome:OLMES_1170"/>
<dbReference type="InterPro" id="IPR029055">
    <property type="entry name" value="Ntn_hydrolases_N"/>
</dbReference>
<dbReference type="Gene3D" id="3.40.50.620">
    <property type="entry name" value="HUPs"/>
    <property type="match status" value="2"/>
</dbReference>
<dbReference type="OrthoDB" id="9763290at2"/>
<dbReference type="InterPro" id="IPR051786">
    <property type="entry name" value="ASN_synthetase/amidase"/>
</dbReference>
<dbReference type="PIRSF" id="PIRSF001589">
    <property type="entry name" value="Asn_synthetase_glu-h"/>
    <property type="match status" value="1"/>
</dbReference>
<dbReference type="InterPro" id="IPR001962">
    <property type="entry name" value="Asn_synthase"/>
</dbReference>
<dbReference type="InterPro" id="IPR014729">
    <property type="entry name" value="Rossmann-like_a/b/a_fold"/>
</dbReference>
<gene>
    <name evidence="10" type="ORF">OLMES_1170</name>
</gene>
<evidence type="ECO:0000313" key="11">
    <source>
        <dbReference type="Proteomes" id="UP000196027"/>
    </source>
</evidence>
<proteinExistence type="inferred from homology"/>
<evidence type="ECO:0000256" key="7">
    <source>
        <dbReference type="ARBA" id="ARBA00048741"/>
    </source>
</evidence>
<evidence type="ECO:0000256" key="4">
    <source>
        <dbReference type="ARBA" id="ARBA00022741"/>
    </source>
</evidence>
<evidence type="ECO:0000256" key="2">
    <source>
        <dbReference type="ARBA" id="ARBA00005752"/>
    </source>
</evidence>
<sequence>MSGMGGIVKFNGERVEQTELDRMLNILRPYGPDREQTLKLNNSGFVHTLMRVTPEDYFERQPARVGSNQILCSDARIDNREELCSRFNLHPAKAKTLPDSFFILKAYEKWGEACPNYLLGDFTFVIWDAKAQSLFAARDHFGVRPLFYVHKAGTFAFANDLRALLSLPSVERKLNEQKIADLLVLLHADTVQTFYQDILRLPPAHTLTVGASGIRTKQYYVLEENINDIRFSSSEAYAEGLREKLTTAVNCRLRSHTSVGCELSGGLDSSSIACVAAIELQKKNKTLETFSSIPPHDYEGYHRPGWSFNEKPCIQSIAELYPNINPNFVVTSPDDQQLISSIEDTFYQQGTPTRAVFWEWIRALSLSARQKNCRVMLSGASGNTTISWDGKCLYSEMFFKRKWRHLLKAVIDTIKNRPLDTKKIAREILSTTLSDSLWSRLISRRIYPEPPWNAHSYINPSFASRLRLQERFHELGWDPFYRPLSNGRATRSRILLKGARCDAVDHISAMRSVTHVERRDPTLDKRIVEYTLGIPETEYRQGFNSRLLIKRAMKNTVPEFVLQRRFRGVQALDFYPFYQECTEQLITYAQKLEQNDLVDEVINTQKLKKVIQELNSMEMQPLARLRAMQSLNRSFMIASFIHWEERANC</sequence>
<keyword evidence="5 8" id="KW-0067">ATP-binding</keyword>
<dbReference type="GO" id="GO:0006529">
    <property type="term" value="P:asparagine biosynthetic process"/>
    <property type="evidence" value="ECO:0007669"/>
    <property type="project" value="InterPro"/>
</dbReference>
<dbReference type="AlphaFoldDB" id="A0A1Y0I738"/>